<dbReference type="Gramene" id="rna-AYBTSS11_LOCUS19653">
    <property type="protein sequence ID" value="CAJ1963210.1"/>
    <property type="gene ID" value="gene-AYBTSS11_LOCUS19653"/>
</dbReference>
<sequence>MDFTGMLRDMLADMEAQEADLNSYNNHGEGSQNISGRKNNSGEKSGDRTIYNITYNVRHSPKKKTPPRNKSSDMRFDIDRSLALRSNTGGAIVNANGNLMVNRCVMR</sequence>
<proteinExistence type="predicted"/>
<evidence type="ECO:0000256" key="1">
    <source>
        <dbReference type="SAM" id="MobiDB-lite"/>
    </source>
</evidence>
<gene>
    <name evidence="2" type="ORF">AYBTSS11_LOCUS19653</name>
</gene>
<evidence type="ECO:0000313" key="2">
    <source>
        <dbReference type="EMBL" id="CAJ1963210.1"/>
    </source>
</evidence>
<dbReference type="Proteomes" id="UP001189624">
    <property type="component" value="Chromosome 6"/>
</dbReference>
<protein>
    <submittedName>
        <fullName evidence="2">Uncharacterized protein</fullName>
    </submittedName>
</protein>
<name>A0AA86SNT0_9FABA</name>
<feature type="compositionally biased region" description="Polar residues" evidence="1">
    <location>
        <begin position="21"/>
        <end position="39"/>
    </location>
</feature>
<evidence type="ECO:0000313" key="3">
    <source>
        <dbReference type="Proteomes" id="UP001189624"/>
    </source>
</evidence>
<reference evidence="2" key="1">
    <citation type="submission" date="2023-10" db="EMBL/GenBank/DDBJ databases">
        <authorList>
            <person name="Domelevo Entfellner J.-B."/>
        </authorList>
    </citation>
    <scope>NUCLEOTIDE SEQUENCE</scope>
</reference>
<dbReference type="AlphaFoldDB" id="A0AA86SNT0"/>
<keyword evidence="3" id="KW-1185">Reference proteome</keyword>
<dbReference type="EMBL" id="OY731403">
    <property type="protein sequence ID" value="CAJ1963210.1"/>
    <property type="molecule type" value="Genomic_DNA"/>
</dbReference>
<organism evidence="2 3">
    <name type="scientific">Sphenostylis stenocarpa</name>
    <dbReference type="NCBI Taxonomy" id="92480"/>
    <lineage>
        <taxon>Eukaryota</taxon>
        <taxon>Viridiplantae</taxon>
        <taxon>Streptophyta</taxon>
        <taxon>Embryophyta</taxon>
        <taxon>Tracheophyta</taxon>
        <taxon>Spermatophyta</taxon>
        <taxon>Magnoliopsida</taxon>
        <taxon>eudicotyledons</taxon>
        <taxon>Gunneridae</taxon>
        <taxon>Pentapetalae</taxon>
        <taxon>rosids</taxon>
        <taxon>fabids</taxon>
        <taxon>Fabales</taxon>
        <taxon>Fabaceae</taxon>
        <taxon>Papilionoideae</taxon>
        <taxon>50 kb inversion clade</taxon>
        <taxon>NPAAA clade</taxon>
        <taxon>indigoferoid/millettioid clade</taxon>
        <taxon>Phaseoleae</taxon>
        <taxon>Sphenostylis</taxon>
    </lineage>
</organism>
<feature type="region of interest" description="Disordered" evidence="1">
    <location>
        <begin position="21"/>
        <end position="48"/>
    </location>
</feature>
<accession>A0AA86SNT0</accession>